<dbReference type="AlphaFoldDB" id="R7W0H4"/>
<reference evidence="4" key="1">
    <citation type="submission" date="2015-06" db="UniProtKB">
        <authorList>
            <consortium name="EnsemblPlants"/>
        </authorList>
    </citation>
    <scope>IDENTIFICATION</scope>
</reference>
<dbReference type="EnsemblPlants" id="EMT02503">
    <property type="protein sequence ID" value="EMT02503"/>
    <property type="gene ID" value="F775_04071"/>
</dbReference>
<dbReference type="PANTHER" id="PTHR46116">
    <property type="entry name" value="(E3-INDEPENDENT) E2 UBIQUITIN-CONJUGATING ENZYME"/>
    <property type="match status" value="1"/>
</dbReference>
<dbReference type="Pfam" id="PF23046">
    <property type="entry name" value="tSH3-B_UBE2O"/>
    <property type="match status" value="1"/>
</dbReference>
<organism evidence="4">
    <name type="scientific">Aegilops tauschii</name>
    <name type="common">Tausch's goatgrass</name>
    <name type="synonym">Aegilops squarrosa</name>
    <dbReference type="NCBI Taxonomy" id="37682"/>
    <lineage>
        <taxon>Eukaryota</taxon>
        <taxon>Viridiplantae</taxon>
        <taxon>Streptophyta</taxon>
        <taxon>Embryophyta</taxon>
        <taxon>Tracheophyta</taxon>
        <taxon>Spermatophyta</taxon>
        <taxon>Magnoliopsida</taxon>
        <taxon>Liliopsida</taxon>
        <taxon>Poales</taxon>
        <taxon>Poaceae</taxon>
        <taxon>BOP clade</taxon>
        <taxon>Pooideae</taxon>
        <taxon>Triticodae</taxon>
        <taxon>Triticeae</taxon>
        <taxon>Triticinae</taxon>
        <taxon>Aegilops</taxon>
    </lineage>
</organism>
<sequence>MEAAVRCHVYQLDLVQFLSKRGIIDRGLVISYATENDTYTYRLFRLDGTMVTKKADEIPVLERSSIHVGQFVVSTTDAGGQIGVVTGVATDLHVAQIDGRGKVGKQILGVSTAGVRRVRALSLGDYVLSGPWLGRVVEVSVDVDVLFDDGAVCRVTDAGPKVLKSASNKKVHHFPQTNVPFYPGGRVTSGSFEGSRWLNGHWKPDHKIGTVVNVEMAGVSVYWIASAQHGTKQQLVQESAPPTHQHPSSLTYYCSASDCRWALGDRCFLNDDVEQHNASSLQAHSAPLPTMTVANHNTTVDVLWQDGTRQYGARSTYLHPYGYPYE</sequence>
<dbReference type="GO" id="GO:0061631">
    <property type="term" value="F:ubiquitin conjugating enzyme activity"/>
    <property type="evidence" value="ECO:0007669"/>
    <property type="project" value="TreeGrafter"/>
</dbReference>
<proteinExistence type="predicted"/>
<name>R7W0H4_AEGTA</name>
<dbReference type="InterPro" id="IPR057735">
    <property type="entry name" value="UBE2O-like_tSH3-B"/>
</dbReference>
<dbReference type="ExpressionAtlas" id="R7W0H4">
    <property type="expression patterns" value="baseline"/>
</dbReference>
<dbReference type="PANTHER" id="PTHR46116:SF47">
    <property type="entry name" value="UBC CORE DOMAIN-CONTAINING PROTEIN"/>
    <property type="match status" value="1"/>
</dbReference>
<protein>
    <recommendedName>
        <fullName evidence="3">UBE2O-like tandem tSH3-B domain-containing protein</fullName>
    </recommendedName>
</protein>
<keyword evidence="2" id="KW-0833">Ubl conjugation pathway</keyword>
<accession>R7W0H4</accession>
<evidence type="ECO:0000259" key="3">
    <source>
        <dbReference type="Pfam" id="PF23046"/>
    </source>
</evidence>
<keyword evidence="1" id="KW-0808">Transferase</keyword>
<evidence type="ECO:0000256" key="2">
    <source>
        <dbReference type="ARBA" id="ARBA00022786"/>
    </source>
</evidence>
<evidence type="ECO:0000256" key="1">
    <source>
        <dbReference type="ARBA" id="ARBA00022679"/>
    </source>
</evidence>
<feature type="domain" description="UBE2O-like tandem tSH3-B" evidence="3">
    <location>
        <begin position="124"/>
        <end position="249"/>
    </location>
</feature>
<evidence type="ECO:0000313" key="4">
    <source>
        <dbReference type="EnsemblPlants" id="EMT02503"/>
    </source>
</evidence>